<protein>
    <submittedName>
        <fullName evidence="1">Uncharacterized protein</fullName>
    </submittedName>
</protein>
<dbReference type="EMBL" id="KB908940">
    <property type="protein sequence ID" value="EOB14278.1"/>
    <property type="molecule type" value="Genomic_DNA"/>
</dbReference>
<evidence type="ECO:0000313" key="1">
    <source>
        <dbReference type="EMBL" id="EOB14278.1"/>
    </source>
</evidence>
<accession>R0MN35</accession>
<dbReference type="AlphaFoldDB" id="R0MN35"/>
<dbReference type="Proteomes" id="UP000016927">
    <property type="component" value="Unassembled WGS sequence"/>
</dbReference>
<dbReference type="OrthoDB" id="10514400at2759"/>
<evidence type="ECO:0000313" key="2">
    <source>
        <dbReference type="Proteomes" id="UP000016927"/>
    </source>
</evidence>
<gene>
    <name evidence="1" type="ORF">NBO_32g0052</name>
</gene>
<dbReference type="VEuPathDB" id="MicrosporidiaDB:NBO_32g0052"/>
<name>R0MN35_NOSB1</name>
<dbReference type="HOGENOM" id="CLU_2868232_0_0_1"/>
<keyword evidence="2" id="KW-1185">Reference proteome</keyword>
<reference evidence="1 2" key="1">
    <citation type="journal article" date="2013" name="BMC Genomics">
        <title>Comparative genomics of parasitic silkworm microsporidia reveal an association between genome expansion and host adaptation.</title>
        <authorList>
            <person name="Pan G."/>
            <person name="Xu J."/>
            <person name="Li T."/>
            <person name="Xia Q."/>
            <person name="Liu S.L."/>
            <person name="Zhang G."/>
            <person name="Li S."/>
            <person name="Li C."/>
            <person name="Liu H."/>
            <person name="Yang L."/>
            <person name="Liu T."/>
            <person name="Zhang X."/>
            <person name="Wu Z."/>
            <person name="Fan W."/>
            <person name="Dang X."/>
            <person name="Xiang H."/>
            <person name="Tao M."/>
            <person name="Li Y."/>
            <person name="Hu J."/>
            <person name="Li Z."/>
            <person name="Lin L."/>
            <person name="Luo J."/>
            <person name="Geng L."/>
            <person name="Wang L."/>
            <person name="Long M."/>
            <person name="Wan Y."/>
            <person name="He N."/>
            <person name="Zhang Z."/>
            <person name="Lu C."/>
            <person name="Keeling P.J."/>
            <person name="Wang J."/>
            <person name="Xiang Z."/>
            <person name="Zhou Z."/>
        </authorList>
    </citation>
    <scope>NUCLEOTIDE SEQUENCE [LARGE SCALE GENOMIC DNA]</scope>
    <source>
        <strain evidence="2">CQ1 / CVCC 102059</strain>
    </source>
</reference>
<sequence>MMDLINRLKKVPLLIDINETEKTVADSFCEKHKSGETVFKTKIFGGKMTIIENAINKFLGAFVK</sequence>
<proteinExistence type="predicted"/>
<organism evidence="1 2">
    <name type="scientific">Nosema bombycis (strain CQ1 / CVCC 102059)</name>
    <name type="common">Microsporidian parasite</name>
    <name type="synonym">Pebrine of silkworm</name>
    <dbReference type="NCBI Taxonomy" id="578461"/>
    <lineage>
        <taxon>Eukaryota</taxon>
        <taxon>Fungi</taxon>
        <taxon>Fungi incertae sedis</taxon>
        <taxon>Microsporidia</taxon>
        <taxon>Nosematidae</taxon>
        <taxon>Nosema</taxon>
    </lineage>
</organism>